<sequence>MDPKTAITDFRDVQKVLATQKRNPNQRRRWKANHFHQRHRHLFEQSNQTNVGTETSQSECARSPNCWADIGTRRLALGIERLARNKCGSRLRSNLCQRRSLLGRIRATWIY</sequence>
<proteinExistence type="predicted"/>
<protein>
    <submittedName>
        <fullName evidence="1">Uncharacterized protein</fullName>
    </submittedName>
</protein>
<gene>
    <name evidence="1" type="ORF">DAPPUDRAFT_306177</name>
</gene>
<evidence type="ECO:0000313" key="2">
    <source>
        <dbReference type="Proteomes" id="UP000000305"/>
    </source>
</evidence>
<name>E9GVM9_DAPPU</name>
<dbReference type="EMBL" id="GL732568">
    <property type="protein sequence ID" value="EFX76441.1"/>
    <property type="molecule type" value="Genomic_DNA"/>
</dbReference>
<evidence type="ECO:0000313" key="1">
    <source>
        <dbReference type="EMBL" id="EFX76441.1"/>
    </source>
</evidence>
<dbReference type="Proteomes" id="UP000000305">
    <property type="component" value="Unassembled WGS sequence"/>
</dbReference>
<reference evidence="1 2" key="1">
    <citation type="journal article" date="2011" name="Science">
        <title>The ecoresponsive genome of Daphnia pulex.</title>
        <authorList>
            <person name="Colbourne J.K."/>
            <person name="Pfrender M.E."/>
            <person name="Gilbert D."/>
            <person name="Thomas W.K."/>
            <person name="Tucker A."/>
            <person name="Oakley T.H."/>
            <person name="Tokishita S."/>
            <person name="Aerts A."/>
            <person name="Arnold G.J."/>
            <person name="Basu M.K."/>
            <person name="Bauer D.J."/>
            <person name="Caceres C.E."/>
            <person name="Carmel L."/>
            <person name="Casola C."/>
            <person name="Choi J.H."/>
            <person name="Detter J.C."/>
            <person name="Dong Q."/>
            <person name="Dusheyko S."/>
            <person name="Eads B.D."/>
            <person name="Frohlich T."/>
            <person name="Geiler-Samerotte K.A."/>
            <person name="Gerlach D."/>
            <person name="Hatcher P."/>
            <person name="Jogdeo S."/>
            <person name="Krijgsveld J."/>
            <person name="Kriventseva E.V."/>
            <person name="Kultz D."/>
            <person name="Laforsch C."/>
            <person name="Lindquist E."/>
            <person name="Lopez J."/>
            <person name="Manak J.R."/>
            <person name="Muller J."/>
            <person name="Pangilinan J."/>
            <person name="Patwardhan R.P."/>
            <person name="Pitluck S."/>
            <person name="Pritham E.J."/>
            <person name="Rechtsteiner A."/>
            <person name="Rho M."/>
            <person name="Rogozin I.B."/>
            <person name="Sakarya O."/>
            <person name="Salamov A."/>
            <person name="Schaack S."/>
            <person name="Shapiro H."/>
            <person name="Shiga Y."/>
            <person name="Skalitzky C."/>
            <person name="Smith Z."/>
            <person name="Souvorov A."/>
            <person name="Sung W."/>
            <person name="Tang Z."/>
            <person name="Tsuchiya D."/>
            <person name="Tu H."/>
            <person name="Vos H."/>
            <person name="Wang M."/>
            <person name="Wolf Y.I."/>
            <person name="Yamagata H."/>
            <person name="Yamada T."/>
            <person name="Ye Y."/>
            <person name="Shaw J.R."/>
            <person name="Andrews J."/>
            <person name="Crease T.J."/>
            <person name="Tang H."/>
            <person name="Lucas S.M."/>
            <person name="Robertson H.M."/>
            <person name="Bork P."/>
            <person name="Koonin E.V."/>
            <person name="Zdobnov E.M."/>
            <person name="Grigoriev I.V."/>
            <person name="Lynch M."/>
            <person name="Boore J.L."/>
        </authorList>
    </citation>
    <scope>NUCLEOTIDE SEQUENCE [LARGE SCALE GENOMIC DNA]</scope>
</reference>
<keyword evidence="2" id="KW-1185">Reference proteome</keyword>
<dbReference type="AlphaFoldDB" id="E9GVM9"/>
<dbReference type="HOGENOM" id="CLU_2160912_0_0_1"/>
<organism evidence="1 2">
    <name type="scientific">Daphnia pulex</name>
    <name type="common">Water flea</name>
    <dbReference type="NCBI Taxonomy" id="6669"/>
    <lineage>
        <taxon>Eukaryota</taxon>
        <taxon>Metazoa</taxon>
        <taxon>Ecdysozoa</taxon>
        <taxon>Arthropoda</taxon>
        <taxon>Crustacea</taxon>
        <taxon>Branchiopoda</taxon>
        <taxon>Diplostraca</taxon>
        <taxon>Cladocera</taxon>
        <taxon>Anomopoda</taxon>
        <taxon>Daphniidae</taxon>
        <taxon>Daphnia</taxon>
    </lineage>
</organism>
<dbReference type="KEGG" id="dpx:DAPPUDRAFT_306177"/>
<dbReference type="InParanoid" id="E9GVM9"/>
<accession>E9GVM9</accession>